<dbReference type="RefSeq" id="WP_249658863.1">
    <property type="nucleotide sequence ID" value="NZ_JAMFMA010000006.1"/>
</dbReference>
<dbReference type="InterPro" id="IPR055396">
    <property type="entry name" value="DUF7088"/>
</dbReference>
<feature type="domain" description="ABC-type uncharacterised transport system" evidence="2">
    <location>
        <begin position="187"/>
        <end position="491"/>
    </location>
</feature>
<proteinExistence type="predicted"/>
<evidence type="ECO:0000256" key="1">
    <source>
        <dbReference type="SAM" id="Phobius"/>
    </source>
</evidence>
<gene>
    <name evidence="4" type="primary">gldG</name>
    <name evidence="4" type="ORF">M3P19_16800</name>
</gene>
<reference evidence="4 5" key="1">
    <citation type="submission" date="2022-05" db="EMBL/GenBank/DDBJ databases">
        <authorList>
            <person name="Park J.-S."/>
        </authorList>
    </citation>
    <scope>NUCLEOTIDE SEQUENCE [LARGE SCALE GENOMIC DNA]</scope>
    <source>
        <strain evidence="4 5">2012CJ35-5</strain>
    </source>
</reference>
<organism evidence="4 5">
    <name type="scientific">Flagellimonas spongiicola</name>
    <dbReference type="NCBI Taxonomy" id="2942208"/>
    <lineage>
        <taxon>Bacteria</taxon>
        <taxon>Pseudomonadati</taxon>
        <taxon>Bacteroidota</taxon>
        <taxon>Flavobacteriia</taxon>
        <taxon>Flavobacteriales</taxon>
        <taxon>Flavobacteriaceae</taxon>
        <taxon>Flagellimonas</taxon>
    </lineage>
</organism>
<dbReference type="Pfam" id="PF09822">
    <property type="entry name" value="ABC_transp_aux"/>
    <property type="match status" value="1"/>
</dbReference>
<evidence type="ECO:0000313" key="4">
    <source>
        <dbReference type="EMBL" id="MCL6275676.1"/>
    </source>
</evidence>
<dbReference type="Proteomes" id="UP001203607">
    <property type="component" value="Unassembled WGS sequence"/>
</dbReference>
<dbReference type="NCBIfam" id="TIGR03521">
    <property type="entry name" value="GldG"/>
    <property type="match status" value="1"/>
</dbReference>
<dbReference type="EMBL" id="JAMFMA010000006">
    <property type="protein sequence ID" value="MCL6275676.1"/>
    <property type="molecule type" value="Genomic_DNA"/>
</dbReference>
<feature type="transmembrane region" description="Helical" evidence="1">
    <location>
        <begin position="528"/>
        <end position="548"/>
    </location>
</feature>
<evidence type="ECO:0000313" key="5">
    <source>
        <dbReference type="Proteomes" id="UP001203607"/>
    </source>
</evidence>
<keyword evidence="5" id="KW-1185">Reference proteome</keyword>
<keyword evidence="1" id="KW-0472">Membrane</keyword>
<comment type="caution">
    <text evidence="4">The sequence shown here is derived from an EMBL/GenBank/DDBJ whole genome shotgun (WGS) entry which is preliminary data.</text>
</comment>
<sequence>MNKEFFQSVLKIVLVVVVLNIAGGFLFTRFDMTEDQRFTISEPSKEVLQKLGSPVVIDVLLDGEIPAEFSKLKTEAMLLIKSFRTLNKNIQFNLVDPLENEADPQQTIADLQRIGLTPANITVEENGKVSQELVFPWAMVTYQNQTVKVPLLKNKLGSTMEDRINNSVQQLEYAFADAFTKLTTGQKKRIAVIKGNGQLEDIFIADYLTTIRDYYNIGAITLDSVAANPDTVLNQLNEFDLALIAKPTASFSDEEKYILDQYITNGGKSIWLIDQVAMELDSIFQGGGSAIALPRDLNMKDFFFKYGLRINPVLVNDLYFTQIVLASGDGNDSQYNPVPWYYNPMVFSRNDHPINTNIEAVRYQFASSMELLQNDYQQTVLMQSSPLSKAESAPKPISLSVLNNPPNKESYIEGNLPLAVLIEGKFKSVFKNRVKPIDLENDLEDGPENKMIVISDGDLIKNQLRNGVPLELGYDKWTNSSYGNKEFLVNCINYLLDDTGLINIRSKRVSIPLLDAEKINAQKTKWQLINVALPVLLTLLFGVAFGWYRKRKYSV</sequence>
<dbReference type="Pfam" id="PF23357">
    <property type="entry name" value="DUF7088"/>
    <property type="match status" value="1"/>
</dbReference>
<name>A0ABT0PWZ2_9FLAO</name>
<keyword evidence="1" id="KW-1133">Transmembrane helix</keyword>
<feature type="domain" description="DUF7088" evidence="3">
    <location>
        <begin position="34"/>
        <end position="141"/>
    </location>
</feature>
<dbReference type="InterPro" id="IPR019196">
    <property type="entry name" value="ABC_transp_unknown"/>
</dbReference>
<feature type="transmembrane region" description="Helical" evidence="1">
    <location>
        <begin position="12"/>
        <end position="30"/>
    </location>
</feature>
<dbReference type="InterPro" id="IPR019863">
    <property type="entry name" value="Motility-assoc_ABC-rel_GldG"/>
</dbReference>
<evidence type="ECO:0000259" key="2">
    <source>
        <dbReference type="Pfam" id="PF09822"/>
    </source>
</evidence>
<evidence type="ECO:0000259" key="3">
    <source>
        <dbReference type="Pfam" id="PF23357"/>
    </source>
</evidence>
<protein>
    <submittedName>
        <fullName evidence="4">Gliding motility-associated ABC transporter substrate-binding protein GldG</fullName>
    </submittedName>
</protein>
<keyword evidence="1" id="KW-0812">Transmembrane</keyword>
<accession>A0ABT0PWZ2</accession>